<evidence type="ECO:0000313" key="11">
    <source>
        <dbReference type="EMBL" id="KAJ1158458.1"/>
    </source>
</evidence>
<evidence type="ECO:0000256" key="4">
    <source>
        <dbReference type="ARBA" id="ARBA00022989"/>
    </source>
</evidence>
<keyword evidence="4 9" id="KW-1133">Transmembrane helix</keyword>
<reference evidence="11" key="1">
    <citation type="journal article" date="2022" name="bioRxiv">
        <title>Sequencing and chromosome-scale assembly of the giantPleurodeles waltlgenome.</title>
        <authorList>
            <person name="Brown T."/>
            <person name="Elewa A."/>
            <person name="Iarovenko S."/>
            <person name="Subramanian E."/>
            <person name="Araus A.J."/>
            <person name="Petzold A."/>
            <person name="Susuki M."/>
            <person name="Suzuki K.-i.T."/>
            <person name="Hayashi T."/>
            <person name="Toyoda A."/>
            <person name="Oliveira C."/>
            <person name="Osipova E."/>
            <person name="Leigh N.D."/>
            <person name="Simon A."/>
            <person name="Yun M.H."/>
        </authorList>
    </citation>
    <scope>NUCLEOTIDE SEQUENCE</scope>
    <source>
        <strain evidence="11">20211129_DDA</strain>
        <tissue evidence="11">Liver</tissue>
    </source>
</reference>
<feature type="transmembrane region" description="Helical" evidence="9">
    <location>
        <begin position="193"/>
        <end position="216"/>
    </location>
</feature>
<proteinExistence type="predicted"/>
<keyword evidence="12" id="KW-1185">Reference proteome</keyword>
<dbReference type="PROSITE" id="PS00981">
    <property type="entry name" value="G_PROTEIN_RECEP_F3_3"/>
    <property type="match status" value="1"/>
</dbReference>
<dbReference type="PROSITE" id="PS50259">
    <property type="entry name" value="G_PROTEIN_RECEP_F3_4"/>
    <property type="match status" value="1"/>
</dbReference>
<keyword evidence="3 9" id="KW-0812">Transmembrane</keyword>
<evidence type="ECO:0000256" key="8">
    <source>
        <dbReference type="ARBA" id="ARBA00023224"/>
    </source>
</evidence>
<dbReference type="InterPro" id="IPR000068">
    <property type="entry name" value="GPCR_3_Ca_sens_rcpt-rel"/>
</dbReference>
<keyword evidence="5" id="KW-0675">Receptor</keyword>
<dbReference type="GO" id="GO:0004930">
    <property type="term" value="F:G protein-coupled receptor activity"/>
    <property type="evidence" value="ECO:0007669"/>
    <property type="project" value="UniProtKB-KW"/>
</dbReference>
<dbReference type="Pfam" id="PF00003">
    <property type="entry name" value="7tm_3"/>
    <property type="match status" value="1"/>
</dbReference>
<dbReference type="CDD" id="cd15283">
    <property type="entry name" value="7tmC_V2R_pheromone"/>
    <property type="match status" value="1"/>
</dbReference>
<comment type="subcellular location">
    <subcellularLocation>
        <location evidence="1">Cell membrane</location>
        <topology evidence="1">Multi-pass membrane protein</topology>
    </subcellularLocation>
</comment>
<dbReference type="Proteomes" id="UP001066276">
    <property type="component" value="Chromosome 5"/>
</dbReference>
<evidence type="ECO:0000256" key="9">
    <source>
        <dbReference type="SAM" id="Phobius"/>
    </source>
</evidence>
<evidence type="ECO:0000256" key="1">
    <source>
        <dbReference type="ARBA" id="ARBA00004651"/>
    </source>
</evidence>
<feature type="transmembrane region" description="Helical" evidence="9">
    <location>
        <begin position="104"/>
        <end position="128"/>
    </location>
</feature>
<dbReference type="EMBL" id="JANPWB010000009">
    <property type="protein sequence ID" value="KAJ1158458.1"/>
    <property type="molecule type" value="Genomic_DNA"/>
</dbReference>
<keyword evidence="5" id="KW-0297">G-protein coupled receptor</keyword>
<evidence type="ECO:0000256" key="3">
    <source>
        <dbReference type="ARBA" id="ARBA00022692"/>
    </source>
</evidence>
<dbReference type="AlphaFoldDB" id="A0AAV7S5A4"/>
<evidence type="ECO:0000256" key="6">
    <source>
        <dbReference type="ARBA" id="ARBA00023136"/>
    </source>
</evidence>
<dbReference type="PRINTS" id="PR00248">
    <property type="entry name" value="GPCRMGR"/>
</dbReference>
<feature type="transmembrane region" description="Helical" evidence="9">
    <location>
        <begin position="36"/>
        <end position="59"/>
    </location>
</feature>
<feature type="transmembrane region" description="Helical" evidence="9">
    <location>
        <begin position="71"/>
        <end position="92"/>
    </location>
</feature>
<feature type="transmembrane region" description="Helical" evidence="9">
    <location>
        <begin position="228"/>
        <end position="248"/>
    </location>
</feature>
<evidence type="ECO:0000256" key="5">
    <source>
        <dbReference type="ARBA" id="ARBA00023040"/>
    </source>
</evidence>
<keyword evidence="7" id="KW-0325">Glycoprotein</keyword>
<dbReference type="InterPro" id="IPR000337">
    <property type="entry name" value="GPCR_3"/>
</dbReference>
<dbReference type="GO" id="GO:0005886">
    <property type="term" value="C:plasma membrane"/>
    <property type="evidence" value="ECO:0007669"/>
    <property type="project" value="UniProtKB-SubCell"/>
</dbReference>
<dbReference type="PRINTS" id="PR01535">
    <property type="entry name" value="VOMERONASL2R"/>
</dbReference>
<sequence>MDYCIKCPDDQWPNEEKVQCVQKVIIFLSHDEPLGIALMSAAVICSLVTLLTLVTVFNYRHTPIVKANNRDLSFAILLSLLVSFLCSLMFIGRPGKVSCVLRQVVFVVSFPVSISSILAKTVTVVLAFQAAKPRHHLRKWMGRRVTNSVVVFGSTTQVALCCAWLTTSPPFPFYDMRAEFGQIVLDCKEGSILAFYCVIGYLGFLATVSFVVAFFARNLPDSFNEAKFITFSMLVFCSVWLSFIPTYLSTKGKYSVAVEVFAILASSSGLLGCIFGPKCYIILLRPERNNRKQLMSKDAAKKRGT</sequence>
<feature type="transmembrane region" description="Helical" evidence="9">
    <location>
        <begin position="149"/>
        <end position="167"/>
    </location>
</feature>
<evidence type="ECO:0000313" key="12">
    <source>
        <dbReference type="Proteomes" id="UP001066276"/>
    </source>
</evidence>
<comment type="caution">
    <text evidence="11">The sequence shown here is derived from an EMBL/GenBank/DDBJ whole genome shotgun (WGS) entry which is preliminary data.</text>
</comment>
<evidence type="ECO:0000256" key="2">
    <source>
        <dbReference type="ARBA" id="ARBA00022475"/>
    </source>
</evidence>
<gene>
    <name evidence="11" type="ORF">NDU88_011146</name>
</gene>
<dbReference type="InterPro" id="IPR004073">
    <property type="entry name" value="GPCR_3_vmron_rcpt_2"/>
</dbReference>
<dbReference type="InterPro" id="IPR017978">
    <property type="entry name" value="GPCR_3_C"/>
</dbReference>
<keyword evidence="8" id="KW-0807">Transducer</keyword>
<dbReference type="PANTHER" id="PTHR24061:SF614">
    <property type="entry name" value="VOMERONASAL TYPE-2 RECEPTOR 26"/>
    <property type="match status" value="1"/>
</dbReference>
<keyword evidence="6 9" id="KW-0472">Membrane</keyword>
<keyword evidence="2" id="KW-1003">Cell membrane</keyword>
<feature type="transmembrane region" description="Helical" evidence="9">
    <location>
        <begin position="260"/>
        <end position="283"/>
    </location>
</feature>
<organism evidence="11 12">
    <name type="scientific">Pleurodeles waltl</name>
    <name type="common">Iberian ribbed newt</name>
    <dbReference type="NCBI Taxonomy" id="8319"/>
    <lineage>
        <taxon>Eukaryota</taxon>
        <taxon>Metazoa</taxon>
        <taxon>Chordata</taxon>
        <taxon>Craniata</taxon>
        <taxon>Vertebrata</taxon>
        <taxon>Euteleostomi</taxon>
        <taxon>Amphibia</taxon>
        <taxon>Batrachia</taxon>
        <taxon>Caudata</taxon>
        <taxon>Salamandroidea</taxon>
        <taxon>Salamandridae</taxon>
        <taxon>Pleurodelinae</taxon>
        <taxon>Pleurodeles</taxon>
    </lineage>
</organism>
<evidence type="ECO:0000256" key="7">
    <source>
        <dbReference type="ARBA" id="ARBA00023180"/>
    </source>
</evidence>
<evidence type="ECO:0000259" key="10">
    <source>
        <dbReference type="PROSITE" id="PS50259"/>
    </source>
</evidence>
<name>A0AAV7S5A4_PLEWA</name>
<protein>
    <recommendedName>
        <fullName evidence="10">G-protein coupled receptors family 3 profile domain-containing protein</fullName>
    </recommendedName>
</protein>
<dbReference type="PANTHER" id="PTHR24061">
    <property type="entry name" value="CALCIUM-SENSING RECEPTOR-RELATED"/>
    <property type="match status" value="1"/>
</dbReference>
<feature type="domain" description="G-protein coupled receptors family 3 profile" evidence="10">
    <location>
        <begin position="34"/>
        <end position="298"/>
    </location>
</feature>
<accession>A0AAV7S5A4</accession>
<dbReference type="InterPro" id="IPR017979">
    <property type="entry name" value="GPCR_3_CS"/>
</dbReference>